<dbReference type="PANTHER" id="PTHR34144:SF7">
    <property type="entry name" value="EXPORT PROTEIN (CAP59), PUTATIVE (AFU_ORTHOLOGUE AFUA_7G05020)-RELATED"/>
    <property type="match status" value="1"/>
</dbReference>
<evidence type="ECO:0000313" key="1">
    <source>
        <dbReference type="EMBL" id="KAK4528035.1"/>
    </source>
</evidence>
<dbReference type="Proteomes" id="UP001300502">
    <property type="component" value="Unassembled WGS sequence"/>
</dbReference>
<dbReference type="AlphaFoldDB" id="A0AAV9IKW8"/>
<evidence type="ECO:0000313" key="2">
    <source>
        <dbReference type="Proteomes" id="UP001300502"/>
    </source>
</evidence>
<dbReference type="InterPro" id="IPR021047">
    <property type="entry name" value="Mannosyltransferase_CMT1"/>
</dbReference>
<proteinExistence type="predicted"/>
<dbReference type="EMBL" id="JANCYU010000059">
    <property type="protein sequence ID" value="KAK4528035.1"/>
    <property type="molecule type" value="Genomic_DNA"/>
</dbReference>
<protein>
    <submittedName>
        <fullName evidence="1">Uncharacterized protein</fullName>
    </submittedName>
</protein>
<accession>A0AAV9IKW8</accession>
<name>A0AAV9IKW8_9RHOD</name>
<dbReference type="PANTHER" id="PTHR34144">
    <property type="entry name" value="CHROMOSOME 8, WHOLE GENOME SHOTGUN SEQUENCE"/>
    <property type="match status" value="1"/>
</dbReference>
<comment type="caution">
    <text evidence="1">The sequence shown here is derived from an EMBL/GenBank/DDBJ whole genome shotgun (WGS) entry which is preliminary data.</text>
</comment>
<reference evidence="1 2" key="1">
    <citation type="submission" date="2022-07" db="EMBL/GenBank/DDBJ databases">
        <title>Genome-wide signatures of adaptation to extreme environments.</title>
        <authorList>
            <person name="Cho C.H."/>
            <person name="Yoon H.S."/>
        </authorList>
    </citation>
    <scope>NUCLEOTIDE SEQUENCE [LARGE SCALE GENOMIC DNA]</scope>
    <source>
        <strain evidence="1 2">108.79 E11</strain>
    </source>
</reference>
<organism evidence="1 2">
    <name type="scientific">Galdieria yellowstonensis</name>
    <dbReference type="NCBI Taxonomy" id="3028027"/>
    <lineage>
        <taxon>Eukaryota</taxon>
        <taxon>Rhodophyta</taxon>
        <taxon>Bangiophyceae</taxon>
        <taxon>Galdieriales</taxon>
        <taxon>Galdieriaceae</taxon>
        <taxon>Galdieria</taxon>
    </lineage>
</organism>
<keyword evidence="2" id="KW-1185">Reference proteome</keyword>
<gene>
    <name evidence="1" type="ORF">GAYE_SCF48G5969</name>
</gene>
<sequence>MANLRNAALRPLFENIFPADIVVFINDVFFCASDLAQSIEHLQRGANMVCGLDFDKRISFYDTWVARDLSGKALNNRQKCDMFPSVEDRKLCLQGGCVPVYSCWNGIVAFQAWPLTEHRLRFRLADATSNECPCSECTLFCKDLWNVGAKNICIDSRLRVSYESKVFPMAREFMNSSSSRMDTEELFINVTKPEKFLCEPLNLSSTNLHPFRKQAYWSSTD</sequence>
<dbReference type="Pfam" id="PF11735">
    <property type="entry name" value="CAP59_mtransfer"/>
    <property type="match status" value="1"/>
</dbReference>